<dbReference type="AlphaFoldDB" id="A0AAN6V563"/>
<reference evidence="1" key="1">
    <citation type="journal article" date="2023" name="Mol. Phylogenet. Evol.">
        <title>Genome-scale phylogeny and comparative genomics of the fungal order Sordariales.</title>
        <authorList>
            <person name="Hensen N."/>
            <person name="Bonometti L."/>
            <person name="Westerberg I."/>
            <person name="Brannstrom I.O."/>
            <person name="Guillou S."/>
            <person name="Cros-Aarteil S."/>
            <person name="Calhoun S."/>
            <person name="Haridas S."/>
            <person name="Kuo A."/>
            <person name="Mondo S."/>
            <person name="Pangilinan J."/>
            <person name="Riley R."/>
            <person name="LaButti K."/>
            <person name="Andreopoulos B."/>
            <person name="Lipzen A."/>
            <person name="Chen C."/>
            <person name="Yan M."/>
            <person name="Daum C."/>
            <person name="Ng V."/>
            <person name="Clum A."/>
            <person name="Steindorff A."/>
            <person name="Ohm R.A."/>
            <person name="Martin F."/>
            <person name="Silar P."/>
            <person name="Natvig D.O."/>
            <person name="Lalanne C."/>
            <person name="Gautier V."/>
            <person name="Ament-Velasquez S.L."/>
            <person name="Kruys A."/>
            <person name="Hutchinson M.I."/>
            <person name="Powell A.J."/>
            <person name="Barry K."/>
            <person name="Miller A.N."/>
            <person name="Grigoriev I.V."/>
            <person name="Debuchy R."/>
            <person name="Gladieux P."/>
            <person name="Hiltunen Thoren M."/>
            <person name="Johannesson H."/>
        </authorList>
    </citation>
    <scope>NUCLEOTIDE SEQUENCE</scope>
    <source>
        <strain evidence="1">CBS 141.50</strain>
    </source>
</reference>
<reference evidence="1" key="2">
    <citation type="submission" date="2023-05" db="EMBL/GenBank/DDBJ databases">
        <authorList>
            <consortium name="Lawrence Berkeley National Laboratory"/>
            <person name="Steindorff A."/>
            <person name="Hensen N."/>
            <person name="Bonometti L."/>
            <person name="Westerberg I."/>
            <person name="Brannstrom I.O."/>
            <person name="Guillou S."/>
            <person name="Cros-Aarteil S."/>
            <person name="Calhoun S."/>
            <person name="Haridas S."/>
            <person name="Kuo A."/>
            <person name="Mondo S."/>
            <person name="Pangilinan J."/>
            <person name="Riley R."/>
            <person name="Labutti K."/>
            <person name="Andreopoulos B."/>
            <person name="Lipzen A."/>
            <person name="Chen C."/>
            <person name="Yanf M."/>
            <person name="Daum C."/>
            <person name="Ng V."/>
            <person name="Clum A."/>
            <person name="Ohm R."/>
            <person name="Martin F."/>
            <person name="Silar P."/>
            <person name="Natvig D."/>
            <person name="Lalanne C."/>
            <person name="Gautier V."/>
            <person name="Ament-Velasquez S.L."/>
            <person name="Kruys A."/>
            <person name="Hutchinson M.I."/>
            <person name="Powell A.J."/>
            <person name="Barry K."/>
            <person name="Miller A.N."/>
            <person name="Grigoriev I.V."/>
            <person name="Debuchy R."/>
            <person name="Gladieux P."/>
            <person name="Thoren M.H."/>
            <person name="Johannesson H."/>
        </authorList>
    </citation>
    <scope>NUCLEOTIDE SEQUENCE</scope>
    <source>
        <strain evidence="1">CBS 141.50</strain>
    </source>
</reference>
<organism evidence="1 2">
    <name type="scientific">Dichotomopilus funicola</name>
    <dbReference type="NCBI Taxonomy" id="1934379"/>
    <lineage>
        <taxon>Eukaryota</taxon>
        <taxon>Fungi</taxon>
        <taxon>Dikarya</taxon>
        <taxon>Ascomycota</taxon>
        <taxon>Pezizomycotina</taxon>
        <taxon>Sordariomycetes</taxon>
        <taxon>Sordariomycetidae</taxon>
        <taxon>Sordariales</taxon>
        <taxon>Chaetomiaceae</taxon>
        <taxon>Dichotomopilus</taxon>
    </lineage>
</organism>
<comment type="caution">
    <text evidence="1">The sequence shown here is derived from an EMBL/GenBank/DDBJ whole genome shotgun (WGS) entry which is preliminary data.</text>
</comment>
<protein>
    <submittedName>
        <fullName evidence="1">Uncharacterized protein</fullName>
    </submittedName>
</protein>
<accession>A0AAN6V563</accession>
<dbReference type="EMBL" id="MU853572">
    <property type="protein sequence ID" value="KAK4144989.1"/>
    <property type="molecule type" value="Genomic_DNA"/>
</dbReference>
<dbReference type="GeneID" id="87816845"/>
<sequence>MKTPIQPHDTISLGSLTRVGLGYAHNAKNWIVETTASGAYVRTAMVVLGTALLACGASPELFQQGFRTVKGLDWRRVGAGILRAAEYSRWFYTMVMATRDLHGLHGGSRRR</sequence>
<keyword evidence="2" id="KW-1185">Reference proteome</keyword>
<dbReference type="Proteomes" id="UP001302676">
    <property type="component" value="Unassembled WGS sequence"/>
</dbReference>
<proteinExistence type="predicted"/>
<evidence type="ECO:0000313" key="1">
    <source>
        <dbReference type="EMBL" id="KAK4144989.1"/>
    </source>
</evidence>
<dbReference type="RefSeq" id="XP_062638360.1">
    <property type="nucleotide sequence ID" value="XM_062780232.1"/>
</dbReference>
<name>A0AAN6V563_9PEZI</name>
<gene>
    <name evidence="1" type="ORF">C8A04DRAFT_27237</name>
</gene>
<evidence type="ECO:0000313" key="2">
    <source>
        <dbReference type="Proteomes" id="UP001302676"/>
    </source>
</evidence>